<evidence type="ECO:0000259" key="2">
    <source>
        <dbReference type="Pfam" id="PF12697"/>
    </source>
</evidence>
<sequence length="264" mass="27804">MPSLDVNDTTLHYEDEGAGPALLFLHGWGTSGRTWGAQLPDFTRDHRVVTVDWRGCGRSARPVRGNTIAGVVSDLVALIGALRLDRPVVIGSSIGGSFATELGVRRPELIAGVVPVGAPGYWPSTQARAQAELVAGLRRDRAGTVAGWVPGWYAPGTAPALIDWTVRQILDSGVYIDEHQATADGYDPRPTLPGLQVPIHYIHGELDTAIPLEVARTCAALTPGAAVSVIAGAGHMPHQELPDRFNAALRAALTPMAPAARATA</sequence>
<organism evidence="3 4">
    <name type="scientific">Streptomyces inhibens</name>
    <dbReference type="NCBI Taxonomy" id="2293571"/>
    <lineage>
        <taxon>Bacteria</taxon>
        <taxon>Bacillati</taxon>
        <taxon>Actinomycetota</taxon>
        <taxon>Actinomycetes</taxon>
        <taxon>Kitasatosporales</taxon>
        <taxon>Streptomycetaceae</taxon>
        <taxon>Streptomyces</taxon>
    </lineage>
</organism>
<gene>
    <name evidence="3" type="ORF">DY245_32185</name>
</gene>
<dbReference type="Proteomes" id="UP000262477">
    <property type="component" value="Unassembled WGS sequence"/>
</dbReference>
<dbReference type="Pfam" id="PF12697">
    <property type="entry name" value="Abhydrolase_6"/>
    <property type="match status" value="1"/>
</dbReference>
<dbReference type="EMBL" id="QUAC01000246">
    <property type="protein sequence ID" value="REK86503.1"/>
    <property type="molecule type" value="Genomic_DNA"/>
</dbReference>
<dbReference type="InterPro" id="IPR050266">
    <property type="entry name" value="AB_hydrolase_sf"/>
</dbReference>
<dbReference type="AlphaFoldDB" id="A0A371PWG7"/>
<dbReference type="RefSeq" id="WP_128510703.1">
    <property type="nucleotide sequence ID" value="NZ_QUAC01000246.1"/>
</dbReference>
<evidence type="ECO:0000256" key="1">
    <source>
        <dbReference type="ARBA" id="ARBA00022801"/>
    </source>
</evidence>
<reference evidence="3 4" key="1">
    <citation type="submission" date="2018-08" db="EMBL/GenBank/DDBJ databases">
        <title>Streptomyces NEAU-D10 sp. nov., a novel Actinomycete isolated from soil.</title>
        <authorList>
            <person name="Jin L."/>
        </authorList>
    </citation>
    <scope>NUCLEOTIDE SEQUENCE [LARGE SCALE GENOMIC DNA]</scope>
    <source>
        <strain evidence="3 4">NEAU-D10</strain>
    </source>
</reference>
<dbReference type="InterPro" id="IPR029058">
    <property type="entry name" value="AB_hydrolase_fold"/>
</dbReference>
<dbReference type="PRINTS" id="PR00111">
    <property type="entry name" value="ABHYDROLASE"/>
</dbReference>
<feature type="domain" description="AB hydrolase-1" evidence="2">
    <location>
        <begin position="22"/>
        <end position="248"/>
    </location>
</feature>
<dbReference type="SUPFAM" id="SSF53474">
    <property type="entry name" value="alpha/beta-Hydrolases"/>
    <property type="match status" value="1"/>
</dbReference>
<evidence type="ECO:0000313" key="3">
    <source>
        <dbReference type="EMBL" id="REK86503.1"/>
    </source>
</evidence>
<dbReference type="GO" id="GO:0016020">
    <property type="term" value="C:membrane"/>
    <property type="evidence" value="ECO:0007669"/>
    <property type="project" value="TreeGrafter"/>
</dbReference>
<keyword evidence="1 3" id="KW-0378">Hydrolase</keyword>
<name>A0A371PWG7_STRIH</name>
<dbReference type="InterPro" id="IPR000073">
    <property type="entry name" value="AB_hydrolase_1"/>
</dbReference>
<accession>A0A371PWG7</accession>
<dbReference type="GO" id="GO:0016787">
    <property type="term" value="F:hydrolase activity"/>
    <property type="evidence" value="ECO:0007669"/>
    <property type="project" value="UniProtKB-KW"/>
</dbReference>
<proteinExistence type="predicted"/>
<dbReference type="PANTHER" id="PTHR43798">
    <property type="entry name" value="MONOACYLGLYCEROL LIPASE"/>
    <property type="match status" value="1"/>
</dbReference>
<keyword evidence="4" id="KW-1185">Reference proteome</keyword>
<dbReference type="PANTHER" id="PTHR43798:SF31">
    <property type="entry name" value="AB HYDROLASE SUPERFAMILY PROTEIN YCLE"/>
    <property type="match status" value="1"/>
</dbReference>
<protein>
    <submittedName>
        <fullName evidence="3">Alpha/beta hydrolase</fullName>
    </submittedName>
</protein>
<dbReference type="Gene3D" id="3.40.50.1820">
    <property type="entry name" value="alpha/beta hydrolase"/>
    <property type="match status" value="1"/>
</dbReference>
<evidence type="ECO:0000313" key="4">
    <source>
        <dbReference type="Proteomes" id="UP000262477"/>
    </source>
</evidence>
<dbReference type="OrthoDB" id="3396704at2"/>
<comment type="caution">
    <text evidence="3">The sequence shown here is derived from an EMBL/GenBank/DDBJ whole genome shotgun (WGS) entry which is preliminary data.</text>
</comment>